<dbReference type="InterPro" id="IPR013785">
    <property type="entry name" value="Aldolase_TIM"/>
</dbReference>
<dbReference type="PROSITE" id="PS00557">
    <property type="entry name" value="FMN_HYDROXY_ACID_DH_1"/>
    <property type="match status" value="1"/>
</dbReference>
<comment type="similarity">
    <text evidence="3">Belongs to the FMN-dependent alpha-hydroxy acid dehydrogenase family.</text>
</comment>
<dbReference type="PROSITE" id="PS51349">
    <property type="entry name" value="FMN_HYDROXY_ACID_DH_2"/>
    <property type="match status" value="1"/>
</dbReference>
<dbReference type="PANTHER" id="PTHR10578:SF143">
    <property type="entry name" value="FMN-DEPENDENT ALPHA-HYDROXY ACID DEHYDROGENASE PB1A11.03"/>
    <property type="match status" value="1"/>
</dbReference>
<sequence length="431" mass="45513">MTKQSGMGPGRGRMRQTGIYLRGLGGETPAVPVQVAALQDAARRKLAAADFAYIAGGAGAERTLRANLAAFERVQLLPRMLSGQRERDLSVKLPWQTLASPLLLAPIGVLEAAHPQADLAVARAAAAEDVPFVFSSQASVPMEDCAAAMGDSARWFQLYWSTDDEVTQSFIRRAEACGAAALVLTLDTTLLGWRPRDLDLGSLPFLRGQGLAQYLSDPVFRSRLGERLPPAPAAPPATPALLRTAAQLRAAGKRFGLSFREVQNAAARFTATYTRPDLSWDDISRLRQWTRLPIVLKGILHPDDAREAEQRGVDGLIVSNHGGRQLDGAVASLDALPGVVAAAAGLPVLLDSGVRTGSDVAKALALGAQAVLLGRPYVYGLALGGEAGVREVIQNVLAEFDLTLGLLGVGAARELGPQHLASTSSGQETLS</sequence>
<protein>
    <submittedName>
        <fullName evidence="5">Alpha-hydroxy-acid oxidizing protein</fullName>
    </submittedName>
</protein>
<dbReference type="InterPro" id="IPR037396">
    <property type="entry name" value="FMN_HAD"/>
</dbReference>
<dbReference type="PIRSF" id="PIRSF000138">
    <property type="entry name" value="Al-hdrx_acd_dh"/>
    <property type="match status" value="1"/>
</dbReference>
<dbReference type="EMBL" id="CP104213">
    <property type="protein sequence ID" value="UWX64894.1"/>
    <property type="molecule type" value="Genomic_DNA"/>
</dbReference>
<evidence type="ECO:0000259" key="4">
    <source>
        <dbReference type="PROSITE" id="PS51349"/>
    </source>
</evidence>
<dbReference type="SUPFAM" id="SSF51395">
    <property type="entry name" value="FMN-linked oxidoreductases"/>
    <property type="match status" value="1"/>
</dbReference>
<proteinExistence type="inferred from homology"/>
<evidence type="ECO:0000313" key="5">
    <source>
        <dbReference type="EMBL" id="UWX64894.1"/>
    </source>
</evidence>
<comment type="cofactor">
    <cofactor evidence="1">
        <name>FMN</name>
        <dbReference type="ChEBI" id="CHEBI:58210"/>
    </cofactor>
</comment>
<dbReference type="Gene3D" id="3.20.20.70">
    <property type="entry name" value="Aldolase class I"/>
    <property type="match status" value="1"/>
</dbReference>
<dbReference type="Proteomes" id="UP001060261">
    <property type="component" value="Chromosome"/>
</dbReference>
<keyword evidence="2" id="KW-0560">Oxidoreductase</keyword>
<evidence type="ECO:0000313" key="6">
    <source>
        <dbReference type="Proteomes" id="UP001060261"/>
    </source>
</evidence>
<dbReference type="InterPro" id="IPR012133">
    <property type="entry name" value="Alpha-hydoxy_acid_DH_FMN"/>
</dbReference>
<name>A0ABY5YIJ5_9DEIO</name>
<dbReference type="InterPro" id="IPR008259">
    <property type="entry name" value="FMN_hydac_DH_AS"/>
</dbReference>
<feature type="domain" description="FMN hydroxy acid dehydrogenase" evidence="4">
    <location>
        <begin position="27"/>
        <end position="425"/>
    </location>
</feature>
<evidence type="ECO:0000256" key="2">
    <source>
        <dbReference type="ARBA" id="ARBA00023002"/>
    </source>
</evidence>
<evidence type="ECO:0000256" key="3">
    <source>
        <dbReference type="ARBA" id="ARBA00024042"/>
    </source>
</evidence>
<dbReference type="Pfam" id="PF01070">
    <property type="entry name" value="FMN_dh"/>
    <property type="match status" value="1"/>
</dbReference>
<accession>A0ABY5YIJ5</accession>
<dbReference type="InterPro" id="IPR000262">
    <property type="entry name" value="FMN-dep_DH"/>
</dbReference>
<organism evidence="5 6">
    <name type="scientific">Deinococcus rubellus</name>
    <dbReference type="NCBI Taxonomy" id="1889240"/>
    <lineage>
        <taxon>Bacteria</taxon>
        <taxon>Thermotogati</taxon>
        <taxon>Deinococcota</taxon>
        <taxon>Deinococci</taxon>
        <taxon>Deinococcales</taxon>
        <taxon>Deinococcaceae</taxon>
        <taxon>Deinococcus</taxon>
    </lineage>
</organism>
<dbReference type="RefSeq" id="WP_260561152.1">
    <property type="nucleotide sequence ID" value="NZ_BAABEC010000069.1"/>
</dbReference>
<reference evidence="5" key="1">
    <citation type="submission" date="2022-09" db="EMBL/GenBank/DDBJ databases">
        <title>genome sequence of Deinococcus rubellus.</title>
        <authorList>
            <person name="Srinivasan S."/>
        </authorList>
    </citation>
    <scope>NUCLEOTIDE SEQUENCE</scope>
    <source>
        <strain evidence="5">Ant6</strain>
    </source>
</reference>
<keyword evidence="6" id="KW-1185">Reference proteome</keyword>
<evidence type="ECO:0000256" key="1">
    <source>
        <dbReference type="ARBA" id="ARBA00001917"/>
    </source>
</evidence>
<gene>
    <name evidence="5" type="ORF">N0D28_04325</name>
</gene>
<dbReference type="PANTHER" id="PTHR10578">
    <property type="entry name" value="S -2-HYDROXY-ACID OXIDASE-RELATED"/>
    <property type="match status" value="1"/>
</dbReference>